<evidence type="ECO:0000313" key="1">
    <source>
        <dbReference type="EMBL" id="BAJ46859.1"/>
    </source>
</evidence>
<accession>E6N3F3</accession>
<reference evidence="1" key="3">
    <citation type="journal article" date="2012" name="PLoS ONE">
        <title>A Deeply Branching Thermophilic Bacterium with an Ancient Acetyl-CoA Pathway Dominates a Subsurface Ecosystem.</title>
        <authorList>
            <person name="Takami H."/>
            <person name="Noguchi H."/>
            <person name="Takaki Y."/>
            <person name="Uchiyama I."/>
            <person name="Toyoda A."/>
            <person name="Nishi S."/>
            <person name="Chee G.-J."/>
            <person name="Arai W."/>
            <person name="Nunoura T."/>
            <person name="Itoh T."/>
            <person name="Hattori M."/>
            <person name="Takai K."/>
        </authorList>
    </citation>
    <scope>NUCLEOTIDE SEQUENCE</scope>
</reference>
<dbReference type="AlphaFoldDB" id="E6N3F3"/>
<evidence type="ECO:0000313" key="2">
    <source>
        <dbReference type="EMBL" id="BAJ51046.1"/>
    </source>
</evidence>
<name>E6N3F3_CALS0</name>
<gene>
    <name evidence="2" type="ORF">CSUB_C1194</name>
    <name evidence="1" type="ORF">HGMM_F29F10C31</name>
</gene>
<reference evidence="1 3" key="1">
    <citation type="journal article" date="2005" name="Environ. Microbiol.">
        <title>Genetic and functional properties of uncultivated thermophilic crenarchaeotes from a subsurface gold mine as revealed by analysis of genome fragments.</title>
        <authorList>
            <person name="Nunoura T."/>
            <person name="Hirayama H."/>
            <person name="Takami H."/>
            <person name="Oida H."/>
            <person name="Nishi S."/>
            <person name="Shimamura S."/>
            <person name="Suzuki Y."/>
            <person name="Inagaki F."/>
            <person name="Takai K."/>
            <person name="Nealson K.H."/>
            <person name="Horikoshi K."/>
        </authorList>
    </citation>
    <scope>NUCLEOTIDE SEQUENCE [LARGE SCALE GENOMIC DNA]</scope>
</reference>
<dbReference type="KEGG" id="csu:CSUB_C1194"/>
<sequence length="293" mass="32422">MSSEKREEPRQLNVSVKVLNPQIFQATKFVDPRFTNIVIVAMDETGHPVEGCKVNYSCELGVVDTNSYRETDKNGLALATYYSFRVGKDVLKISLEKPGFLPTFAEAPVEVVETATPLKVVNNIGKGGILLNGERIGEGSVEKVVKQPGIYVISWENVEGYETPEPVKLYINPNFSVEPITVEGKYVAKEEKREYVELTVHVCITLDDHSGIPNPVPDAQVFLSDGQTGITDKSGFARFKVKANSGLLKIKAKHPQLYECYQEAEINIGNKDRHINLDFGIFFGGEAVVGLEI</sequence>
<organism evidence="1 3">
    <name type="scientific">Caldiarchaeum subterraneum</name>
    <dbReference type="NCBI Taxonomy" id="311458"/>
    <lineage>
        <taxon>Archaea</taxon>
        <taxon>Nitrososphaerota</taxon>
        <taxon>Candidatus Caldarchaeales</taxon>
        <taxon>Candidatus Caldarchaeaceae</taxon>
        <taxon>Candidatus Caldarchaeum</taxon>
    </lineage>
</organism>
<dbReference type="InterPro" id="IPR008964">
    <property type="entry name" value="Invasin/intimin_cell_adhesion"/>
</dbReference>
<dbReference type="BioCyc" id="CCAL311458:G131R-1205-MONOMER"/>
<dbReference type="EMBL" id="BA000048">
    <property type="protein sequence ID" value="BAJ51046.1"/>
    <property type="molecule type" value="Genomic_DNA"/>
</dbReference>
<dbReference type="STRING" id="311458.CSUB_C1194"/>
<dbReference type="SUPFAM" id="SSF49373">
    <property type="entry name" value="Invasin/intimin cell-adhesion fragments"/>
    <property type="match status" value="1"/>
</dbReference>
<evidence type="ECO:0000313" key="3">
    <source>
        <dbReference type="Proteomes" id="UP000008120"/>
    </source>
</evidence>
<dbReference type="Proteomes" id="UP000008120">
    <property type="component" value="Chromosome"/>
</dbReference>
<protein>
    <submittedName>
        <fullName evidence="1">Uncharacterized protein</fullName>
    </submittedName>
</protein>
<proteinExistence type="predicted"/>
<reference evidence="1 3" key="2">
    <citation type="journal article" date="2011" name="Nucleic Acids Res.">
        <title>Insights into the evolution of Archaea and eukaryotic protein modifier systems revealed by the genome of a novel archaeal group.</title>
        <authorList>
            <person name="Nunoura T."/>
            <person name="Takaki Y."/>
            <person name="Kakuta J."/>
            <person name="Nishi S."/>
            <person name="Sugahara J."/>
            <person name="Kazama H."/>
            <person name="Chee G."/>
            <person name="Hattori M."/>
            <person name="Kanai A."/>
            <person name="Atomi H."/>
            <person name="Takai K."/>
            <person name="Takami H."/>
        </authorList>
    </citation>
    <scope>NUCLEOTIDE SEQUENCE [LARGE SCALE GENOMIC DNA]</scope>
</reference>
<dbReference type="EMBL" id="AP011724">
    <property type="protein sequence ID" value="BAJ46859.1"/>
    <property type="molecule type" value="Genomic_DNA"/>
</dbReference>